<feature type="transmembrane region" description="Helical" evidence="9">
    <location>
        <begin position="127"/>
        <end position="149"/>
    </location>
</feature>
<evidence type="ECO:0000313" key="10">
    <source>
        <dbReference type="EMBL" id="KFL28798.1"/>
    </source>
</evidence>
<comment type="caution">
    <text evidence="10">The sequence shown here is derived from an EMBL/GenBank/DDBJ whole genome shotgun (WGS) entry which is preliminary data.</text>
</comment>
<evidence type="ECO:0000313" key="11">
    <source>
        <dbReference type="Proteomes" id="UP000028981"/>
    </source>
</evidence>
<dbReference type="PANTHER" id="PTHR30574:SF1">
    <property type="entry name" value="SULPHUR TRANSPORT DOMAIN-CONTAINING PROTEIN"/>
    <property type="match status" value="1"/>
</dbReference>
<comment type="similarity">
    <text evidence="8">Belongs to the TsuA/YedE (TC 9.B.102) family.</text>
</comment>
<dbReference type="GO" id="GO:0005886">
    <property type="term" value="C:plasma membrane"/>
    <property type="evidence" value="ECO:0007669"/>
    <property type="project" value="UniProtKB-SubCell"/>
</dbReference>
<evidence type="ECO:0000256" key="7">
    <source>
        <dbReference type="ARBA" id="ARBA00023136"/>
    </source>
</evidence>
<dbReference type="InterPro" id="IPR007272">
    <property type="entry name" value="Sulf_transp_TsuA/YedE"/>
</dbReference>
<sequence length="150" mass="15019">MESFTPLTAALGGSLIGLAAAVLWLGNGRIAGISGIFGQLLPPAQTVVWRLVFLVALVAGAWASSKLFPALGVGGVEPAALVPPPATWGVPPPVWLIVAGLLIGFGTKIGNGCTSGHGVCGLARLSLRSLVAVLVFFGVAIITVTVTGIV</sequence>
<dbReference type="PANTHER" id="PTHR30574">
    <property type="entry name" value="INNER MEMBRANE PROTEIN YEDE"/>
    <property type="match status" value="1"/>
</dbReference>
<evidence type="ECO:0000256" key="5">
    <source>
        <dbReference type="ARBA" id="ARBA00022692"/>
    </source>
</evidence>
<keyword evidence="4" id="KW-0997">Cell inner membrane</keyword>
<dbReference type="OrthoDB" id="9814020at2"/>
<keyword evidence="5 9" id="KW-0812">Transmembrane</keyword>
<accession>A0A087LVZ5</accession>
<feature type="transmembrane region" description="Helical" evidence="9">
    <location>
        <begin position="47"/>
        <end position="65"/>
    </location>
</feature>
<evidence type="ECO:0000256" key="2">
    <source>
        <dbReference type="ARBA" id="ARBA00022448"/>
    </source>
</evidence>
<organism evidence="10 11">
    <name type="scientific">Devosia riboflavina</name>
    <dbReference type="NCBI Taxonomy" id="46914"/>
    <lineage>
        <taxon>Bacteria</taxon>
        <taxon>Pseudomonadati</taxon>
        <taxon>Pseudomonadota</taxon>
        <taxon>Alphaproteobacteria</taxon>
        <taxon>Hyphomicrobiales</taxon>
        <taxon>Devosiaceae</taxon>
        <taxon>Devosia</taxon>
    </lineage>
</organism>
<feature type="transmembrane region" description="Helical" evidence="9">
    <location>
        <begin position="6"/>
        <end position="26"/>
    </location>
</feature>
<dbReference type="RefSeq" id="WP_035087444.1">
    <property type="nucleotide sequence ID" value="NZ_JQGC01000034.1"/>
</dbReference>
<evidence type="ECO:0000256" key="8">
    <source>
        <dbReference type="ARBA" id="ARBA00035655"/>
    </source>
</evidence>
<evidence type="ECO:0000256" key="3">
    <source>
        <dbReference type="ARBA" id="ARBA00022475"/>
    </source>
</evidence>
<evidence type="ECO:0000256" key="4">
    <source>
        <dbReference type="ARBA" id="ARBA00022519"/>
    </source>
</evidence>
<keyword evidence="7 9" id="KW-0472">Membrane</keyword>
<evidence type="ECO:0000256" key="1">
    <source>
        <dbReference type="ARBA" id="ARBA00004429"/>
    </source>
</evidence>
<comment type="subcellular location">
    <subcellularLocation>
        <location evidence="1">Cell inner membrane</location>
        <topology evidence="1">Multi-pass membrane protein</topology>
    </subcellularLocation>
</comment>
<feature type="transmembrane region" description="Helical" evidence="9">
    <location>
        <begin position="85"/>
        <end position="106"/>
    </location>
</feature>
<evidence type="ECO:0008006" key="12">
    <source>
        <dbReference type="Google" id="ProtNLM"/>
    </source>
</evidence>
<name>A0A087LVZ5_9HYPH</name>
<proteinExistence type="inferred from homology"/>
<evidence type="ECO:0000256" key="6">
    <source>
        <dbReference type="ARBA" id="ARBA00022989"/>
    </source>
</evidence>
<keyword evidence="6 9" id="KW-1133">Transmembrane helix</keyword>
<keyword evidence="2" id="KW-0813">Transport</keyword>
<keyword evidence="11" id="KW-1185">Reference proteome</keyword>
<keyword evidence="3" id="KW-1003">Cell membrane</keyword>
<dbReference type="STRING" id="46914.JP75_24320"/>
<dbReference type="AlphaFoldDB" id="A0A087LVZ5"/>
<gene>
    <name evidence="10" type="ORF">JP75_24320</name>
</gene>
<reference evidence="10 11" key="1">
    <citation type="submission" date="2014-08" db="EMBL/GenBank/DDBJ databases">
        <authorList>
            <person name="Hassan Y.I."/>
            <person name="Lepp D."/>
            <person name="Zhou T."/>
        </authorList>
    </citation>
    <scope>NUCLEOTIDE SEQUENCE [LARGE SCALE GENOMIC DNA]</scope>
    <source>
        <strain evidence="10 11">IFO13584</strain>
    </source>
</reference>
<dbReference type="EMBL" id="JQGC01000034">
    <property type="protein sequence ID" value="KFL28798.1"/>
    <property type="molecule type" value="Genomic_DNA"/>
</dbReference>
<protein>
    <recommendedName>
        <fullName evidence="12">YeeE/YedE family protein</fullName>
    </recommendedName>
</protein>
<evidence type="ECO:0000256" key="9">
    <source>
        <dbReference type="SAM" id="Phobius"/>
    </source>
</evidence>
<dbReference type="Proteomes" id="UP000028981">
    <property type="component" value="Unassembled WGS sequence"/>
</dbReference>